<reference evidence="4 5" key="1">
    <citation type="journal article" date="2007" name="Proc. Natl. Acad. Sci. U.S.A.">
        <title>The tiny eukaryote Ostreococcus provides genomic insights into the paradox of plankton speciation.</title>
        <authorList>
            <person name="Palenik B."/>
            <person name="Grimwood J."/>
            <person name="Aerts A."/>
            <person name="Rouze P."/>
            <person name="Salamov A."/>
            <person name="Putnam N."/>
            <person name="Dupont C."/>
            <person name="Jorgensen R."/>
            <person name="Derelle E."/>
            <person name="Rombauts S."/>
            <person name="Zhou K."/>
            <person name="Otillar R."/>
            <person name="Merchant S.S."/>
            <person name="Podell S."/>
            <person name="Gaasterland T."/>
            <person name="Napoli C."/>
            <person name="Gendler K."/>
            <person name="Manuell A."/>
            <person name="Tai V."/>
            <person name="Vallon O."/>
            <person name="Piganeau G."/>
            <person name="Jancek S."/>
            <person name="Heijde M."/>
            <person name="Jabbari K."/>
            <person name="Bowler C."/>
            <person name="Lohr M."/>
            <person name="Robbens S."/>
            <person name="Werner G."/>
            <person name="Dubchak I."/>
            <person name="Pazour G.J."/>
            <person name="Ren Q."/>
            <person name="Paulsen I."/>
            <person name="Delwiche C."/>
            <person name="Schmutz J."/>
            <person name="Rokhsar D."/>
            <person name="Van de Peer Y."/>
            <person name="Moreau H."/>
            <person name="Grigoriev I.V."/>
        </authorList>
    </citation>
    <scope>NUCLEOTIDE SEQUENCE [LARGE SCALE GENOMIC DNA]</scope>
    <source>
        <strain evidence="4 5">CCE9901</strain>
    </source>
</reference>
<dbReference type="InterPro" id="IPR049730">
    <property type="entry name" value="SNF2/RAD54-like_C"/>
</dbReference>
<dbReference type="PROSITE" id="PS51192">
    <property type="entry name" value="HELICASE_ATP_BIND_1"/>
    <property type="match status" value="1"/>
</dbReference>
<dbReference type="InterPro" id="IPR014001">
    <property type="entry name" value="Helicase_ATP-bd"/>
</dbReference>
<evidence type="ECO:0008006" key="6">
    <source>
        <dbReference type="Google" id="ProtNLM"/>
    </source>
</evidence>
<dbReference type="Pfam" id="PF00271">
    <property type="entry name" value="Helicase_C"/>
    <property type="match status" value="1"/>
</dbReference>
<dbReference type="InterPro" id="IPR001650">
    <property type="entry name" value="Helicase_C-like"/>
</dbReference>
<proteinExistence type="predicted"/>
<dbReference type="RefSeq" id="XP_001417965.1">
    <property type="nucleotide sequence ID" value="XM_001417928.1"/>
</dbReference>
<gene>
    <name evidence="4" type="primary">CHR3509</name>
    <name evidence="4" type="ORF">OSTLU_38436</name>
</gene>
<dbReference type="CDD" id="cd18793">
    <property type="entry name" value="SF2_C_SNF"/>
    <property type="match status" value="1"/>
</dbReference>
<dbReference type="GeneID" id="5001704"/>
<dbReference type="InterPro" id="IPR027417">
    <property type="entry name" value="P-loop_NTPase"/>
</dbReference>
<dbReference type="OrthoDB" id="1738433at2759"/>
<evidence type="ECO:0000313" key="5">
    <source>
        <dbReference type="Proteomes" id="UP000001568"/>
    </source>
</evidence>
<evidence type="ECO:0000256" key="1">
    <source>
        <dbReference type="ARBA" id="ARBA00022801"/>
    </source>
</evidence>
<dbReference type="SUPFAM" id="SSF52540">
    <property type="entry name" value="P-loop containing nucleoside triphosphate hydrolases"/>
    <property type="match status" value="2"/>
</dbReference>
<organism evidence="4 5">
    <name type="scientific">Ostreococcus lucimarinus (strain CCE9901)</name>
    <dbReference type="NCBI Taxonomy" id="436017"/>
    <lineage>
        <taxon>Eukaryota</taxon>
        <taxon>Viridiplantae</taxon>
        <taxon>Chlorophyta</taxon>
        <taxon>Mamiellophyceae</taxon>
        <taxon>Mamiellales</taxon>
        <taxon>Bathycoccaceae</taxon>
        <taxon>Ostreococcus</taxon>
    </lineage>
</organism>
<dbReference type="STRING" id="436017.A4RXA5"/>
<dbReference type="eggNOG" id="KOG0389">
    <property type="taxonomic scope" value="Eukaryota"/>
</dbReference>
<dbReference type="InterPro" id="IPR000330">
    <property type="entry name" value="SNF2_N"/>
</dbReference>
<dbReference type="InterPro" id="IPR038718">
    <property type="entry name" value="SNF2-like_sf"/>
</dbReference>
<sequence length="609" mass="68639">MSKRLRNTLKEAAHAENGRLPVFSVDNVVEATGGMDSGTFSVNLKPYQMVGVNFLMLLQQNAIPGAILADEMGLGKTAQAIAFIATSRYHPDTGALAENGVRWPRVVSKPNPVLVVSPASLLENWKRELGMWAPNMRVGVFHGESRADVRQTEEYHRERTGECCYDVIIVCYSLFERDSIESQDNRSWLQRMEFSHLILDEAHLLKNRDAQRTIRLTRTARKAHYRLLLTGTPLQNNLRELEALIEFVLPGLLKHGELGEGLEEDDQSERRVKKVRRILEPFVLRRLKETVAKQLAPKVQVKDVIAMSGRQAEAYKLAVDRIRREALEGKARSANGIGLAQSRLKAIFVHLRKVANHPLLVRNEYTDEDLIEIADICHKKRVFGPDARLERVKEHVSGLSDFGLHQLCGDYMLDGALKDKMLDPEIGLQSAKVQRLQELLVELKAKGSRPLIFSQWKIMLDILEWVLHHMGWKYARLDGDTAVDNRQELVDRFNAKDSYLDTFILSTRAGGQGLNLTGADTVILHDCDFNPQIDRQAEDRCHRLGQTKTVTVYRLVTEGSVDEKIVAIAEQKLNLGSTILAEGDQAKPDAKDETRAMQAIIEELVASGD</sequence>
<dbReference type="Proteomes" id="UP000001568">
    <property type="component" value="Chromosome 5"/>
</dbReference>
<accession>A4RXA5</accession>
<feature type="domain" description="Helicase ATP-binding" evidence="2">
    <location>
        <begin position="57"/>
        <end position="251"/>
    </location>
</feature>
<evidence type="ECO:0000313" key="4">
    <source>
        <dbReference type="EMBL" id="ABO96258.1"/>
    </source>
</evidence>
<dbReference type="SMART" id="SM00487">
    <property type="entry name" value="DEXDc"/>
    <property type="match status" value="1"/>
</dbReference>
<dbReference type="GO" id="GO:0006974">
    <property type="term" value="P:DNA damage response"/>
    <property type="evidence" value="ECO:0007669"/>
    <property type="project" value="EnsemblPlants"/>
</dbReference>
<dbReference type="HOGENOM" id="CLU_000315_17_8_1"/>
<feature type="domain" description="Helicase C-terminal" evidence="3">
    <location>
        <begin position="435"/>
        <end position="586"/>
    </location>
</feature>
<dbReference type="GO" id="GO:0071494">
    <property type="term" value="P:cellular response to UV-C"/>
    <property type="evidence" value="ECO:0007669"/>
    <property type="project" value="EnsemblPlants"/>
</dbReference>
<dbReference type="Gramene" id="ABO96258">
    <property type="protein sequence ID" value="ABO96258"/>
    <property type="gene ID" value="OSTLU_38436"/>
</dbReference>
<dbReference type="PROSITE" id="PS51194">
    <property type="entry name" value="HELICASE_CTER"/>
    <property type="match status" value="1"/>
</dbReference>
<dbReference type="SMART" id="SM00490">
    <property type="entry name" value="HELICc"/>
    <property type="match status" value="1"/>
</dbReference>
<dbReference type="Gene3D" id="3.40.50.10810">
    <property type="entry name" value="Tandem AAA-ATPase domain"/>
    <property type="match status" value="1"/>
</dbReference>
<name>A4RXA5_OSTLU</name>
<protein>
    <recommendedName>
        <fullName evidence="6">SNF2 family DNA-dependent ATPase</fullName>
    </recommendedName>
</protein>
<dbReference type="GO" id="GO:0005524">
    <property type="term" value="F:ATP binding"/>
    <property type="evidence" value="ECO:0007669"/>
    <property type="project" value="InterPro"/>
</dbReference>
<evidence type="ECO:0000259" key="2">
    <source>
        <dbReference type="PROSITE" id="PS51192"/>
    </source>
</evidence>
<keyword evidence="1" id="KW-0378">Hydrolase</keyword>
<dbReference type="CDD" id="cd17919">
    <property type="entry name" value="DEXHc_Snf"/>
    <property type="match status" value="1"/>
</dbReference>
<dbReference type="OMA" id="NKVMIRN"/>
<dbReference type="PANTHER" id="PTHR10799">
    <property type="entry name" value="SNF2/RAD54 HELICASE FAMILY"/>
    <property type="match status" value="1"/>
</dbReference>
<dbReference type="Gene3D" id="3.40.50.300">
    <property type="entry name" value="P-loop containing nucleotide triphosphate hydrolases"/>
    <property type="match status" value="1"/>
</dbReference>
<keyword evidence="5" id="KW-1185">Reference proteome</keyword>
<dbReference type="EMBL" id="CP000585">
    <property type="protein sequence ID" value="ABO96258.1"/>
    <property type="molecule type" value="Genomic_DNA"/>
</dbReference>
<dbReference type="AlphaFoldDB" id="A4RXA5"/>
<dbReference type="KEGG" id="olu:OSTLU_38436"/>
<dbReference type="Pfam" id="PF00176">
    <property type="entry name" value="SNF2-rel_dom"/>
    <property type="match status" value="1"/>
</dbReference>
<dbReference type="GO" id="GO:0016787">
    <property type="term" value="F:hydrolase activity"/>
    <property type="evidence" value="ECO:0007669"/>
    <property type="project" value="UniProtKB-KW"/>
</dbReference>
<evidence type="ECO:0000259" key="3">
    <source>
        <dbReference type="PROSITE" id="PS51194"/>
    </source>
</evidence>